<reference evidence="1 2" key="1">
    <citation type="submission" date="2018-05" db="EMBL/GenBank/DDBJ databases">
        <title>Genomic Encyclopedia of Archaeal and Bacterial Type Strains, Phase II (KMG-II): from individual species to whole genera.</title>
        <authorList>
            <person name="Goeker M."/>
        </authorList>
    </citation>
    <scope>NUCLEOTIDE SEQUENCE [LARGE SCALE GENOMIC DNA]</scope>
    <source>
        <strain evidence="1 2">DSM 19975</strain>
    </source>
</reference>
<keyword evidence="2" id="KW-1185">Reference proteome</keyword>
<protein>
    <submittedName>
        <fullName evidence="1">Uncharacterized protein</fullName>
    </submittedName>
</protein>
<gene>
    <name evidence="1" type="ORF">LX99_04812</name>
</gene>
<dbReference type="AlphaFoldDB" id="A0A316GW69"/>
<dbReference type="Proteomes" id="UP000245678">
    <property type="component" value="Unassembled WGS sequence"/>
</dbReference>
<evidence type="ECO:0000313" key="1">
    <source>
        <dbReference type="EMBL" id="PWK68288.1"/>
    </source>
</evidence>
<comment type="caution">
    <text evidence="1">The sequence shown here is derived from an EMBL/GenBank/DDBJ whole genome shotgun (WGS) entry which is preliminary data.</text>
</comment>
<organism evidence="1 2">
    <name type="scientific">Mucilaginibacter oryzae</name>
    <dbReference type="NCBI Taxonomy" id="468058"/>
    <lineage>
        <taxon>Bacteria</taxon>
        <taxon>Pseudomonadati</taxon>
        <taxon>Bacteroidota</taxon>
        <taxon>Sphingobacteriia</taxon>
        <taxon>Sphingobacteriales</taxon>
        <taxon>Sphingobacteriaceae</taxon>
        <taxon>Mucilaginibacter</taxon>
    </lineage>
</organism>
<name>A0A316GW69_9SPHI</name>
<accession>A0A316GW69</accession>
<proteinExistence type="predicted"/>
<evidence type="ECO:0000313" key="2">
    <source>
        <dbReference type="Proteomes" id="UP000245678"/>
    </source>
</evidence>
<sequence>MELSGMINIRNQIFHHSAGYVFLICIGVSFGRPAQAQPSVKDSIVRLTERRTVTGFKFGV</sequence>
<dbReference type="EMBL" id="QGHA01000017">
    <property type="protein sequence ID" value="PWK68288.1"/>
    <property type="molecule type" value="Genomic_DNA"/>
</dbReference>